<dbReference type="RefSeq" id="WP_303700215.1">
    <property type="nucleotide sequence ID" value="NZ_VSIV01000051.1"/>
</dbReference>
<evidence type="ECO:0000313" key="10">
    <source>
        <dbReference type="Proteomes" id="UP000323337"/>
    </source>
</evidence>
<dbReference type="GO" id="GO:0015562">
    <property type="term" value="F:efflux transmembrane transporter activity"/>
    <property type="evidence" value="ECO:0007669"/>
    <property type="project" value="InterPro"/>
</dbReference>
<dbReference type="GO" id="GO:0009279">
    <property type="term" value="C:cell outer membrane"/>
    <property type="evidence" value="ECO:0007669"/>
    <property type="project" value="UniProtKB-SubCell"/>
</dbReference>
<dbReference type="PANTHER" id="PTHR30026:SF20">
    <property type="entry name" value="OUTER MEMBRANE PROTEIN TOLC"/>
    <property type="match status" value="1"/>
</dbReference>
<evidence type="ECO:0000256" key="6">
    <source>
        <dbReference type="ARBA" id="ARBA00023136"/>
    </source>
</evidence>
<name>A0A5D0MS93_FLESI</name>
<evidence type="ECO:0000256" key="7">
    <source>
        <dbReference type="ARBA" id="ARBA00023237"/>
    </source>
</evidence>
<evidence type="ECO:0000256" key="3">
    <source>
        <dbReference type="ARBA" id="ARBA00022448"/>
    </source>
</evidence>
<evidence type="ECO:0000256" key="5">
    <source>
        <dbReference type="ARBA" id="ARBA00022692"/>
    </source>
</evidence>
<comment type="caution">
    <text evidence="9">The sequence shown here is derived from an EMBL/GenBank/DDBJ whole genome shotgun (WGS) entry which is preliminary data.</text>
</comment>
<dbReference type="InterPro" id="IPR003423">
    <property type="entry name" value="OMP_efflux"/>
</dbReference>
<keyword evidence="8" id="KW-0732">Signal</keyword>
<keyword evidence="7" id="KW-0998">Cell outer membrane</keyword>
<evidence type="ECO:0000256" key="1">
    <source>
        <dbReference type="ARBA" id="ARBA00004442"/>
    </source>
</evidence>
<evidence type="ECO:0000313" key="9">
    <source>
        <dbReference type="EMBL" id="TYB34903.1"/>
    </source>
</evidence>
<reference evidence="9 10" key="1">
    <citation type="submission" date="2019-08" db="EMBL/GenBank/DDBJ databases">
        <title>Genomic characterization of a novel candidate phylum (ARYD3) from a high temperature, high salinity tertiary oil reservoir in north central Oklahoma, USA.</title>
        <authorList>
            <person name="Youssef N.H."/>
            <person name="Yadav A."/>
            <person name="Elshahed M.S."/>
        </authorList>
    </citation>
    <scope>NUCLEOTIDE SEQUENCE [LARGE SCALE GENOMIC DNA]</scope>
    <source>
        <strain evidence="9">ARYD1</strain>
    </source>
</reference>
<proteinExistence type="inferred from homology"/>
<dbReference type="Gene3D" id="1.20.1600.10">
    <property type="entry name" value="Outer membrane efflux proteins (OEP)"/>
    <property type="match status" value="1"/>
</dbReference>
<evidence type="ECO:0000256" key="2">
    <source>
        <dbReference type="ARBA" id="ARBA00007613"/>
    </source>
</evidence>
<dbReference type="GO" id="GO:0015288">
    <property type="term" value="F:porin activity"/>
    <property type="evidence" value="ECO:0007669"/>
    <property type="project" value="TreeGrafter"/>
</dbReference>
<keyword evidence="4" id="KW-1134">Transmembrane beta strand</keyword>
<dbReference type="Pfam" id="PF02321">
    <property type="entry name" value="OEP"/>
    <property type="match status" value="2"/>
</dbReference>
<sequence length="430" mass="48904">MKKVLILSFLLSFVVSIHALTIDEAVQKGLANNFGLKSQSSVIKSSKYRLKASQAGMMPSLILESSHTKTDRTQKNKISLPSPAVPDISMTQVEQEYTEAMAALKYDIYTGGAVTHDIKSKKLNYNYEKLIFDEKKQKLIYNIRVAFINILKQKSLLKSAKQEVSALKSHMQDVIDLAEEGLVPELDKLHTQVKLRMAQQKVTALKGDLKTAKSHLYSLMGMDSYNDETTIEKIDNIKTLQLNPEELFKMAEKNRPILKALQIKYRSVLQSAQASKSGYKPKVYVMGGYKYSDMNESVEPRDNAFIQAGMSFKLDWTKDFNVVNSLKQKAYSIADTRRDTILQIRTEVKKAFEDMQSALENKDVARTAIKEAKEYYRIMKLKYKNTLATNTDLLDAEAMLTKAREDFTIAFYNYAESIYALEKAVGRPLR</sequence>
<keyword evidence="5" id="KW-0812">Transmembrane</keyword>
<organism evidence="9 10">
    <name type="scientific">Flexistipes sinusarabici</name>
    <dbReference type="NCBI Taxonomy" id="2352"/>
    <lineage>
        <taxon>Bacteria</taxon>
        <taxon>Pseudomonadati</taxon>
        <taxon>Deferribacterota</taxon>
        <taxon>Deferribacteres</taxon>
        <taxon>Deferribacterales</taxon>
        <taxon>Flexistipitaceae</taxon>
        <taxon>Flexistipes</taxon>
    </lineage>
</organism>
<keyword evidence="6" id="KW-0472">Membrane</keyword>
<dbReference type="Proteomes" id="UP000323337">
    <property type="component" value="Unassembled WGS sequence"/>
</dbReference>
<keyword evidence="3" id="KW-0813">Transport</keyword>
<dbReference type="EMBL" id="VSIV01000051">
    <property type="protein sequence ID" value="TYB34903.1"/>
    <property type="molecule type" value="Genomic_DNA"/>
</dbReference>
<dbReference type="InterPro" id="IPR051906">
    <property type="entry name" value="TolC-like"/>
</dbReference>
<comment type="similarity">
    <text evidence="2">Belongs to the outer membrane factor (OMF) (TC 1.B.17) family.</text>
</comment>
<comment type="subcellular location">
    <subcellularLocation>
        <location evidence="1">Cell outer membrane</location>
    </subcellularLocation>
</comment>
<gene>
    <name evidence="9" type="ORF">FXF49_01840</name>
</gene>
<feature type="signal peptide" evidence="8">
    <location>
        <begin position="1"/>
        <end position="19"/>
    </location>
</feature>
<accession>A0A5D0MS93</accession>
<dbReference type="SUPFAM" id="SSF56954">
    <property type="entry name" value="Outer membrane efflux proteins (OEP)"/>
    <property type="match status" value="1"/>
</dbReference>
<protein>
    <submittedName>
        <fullName evidence="9">TolC family protein</fullName>
    </submittedName>
</protein>
<dbReference type="PANTHER" id="PTHR30026">
    <property type="entry name" value="OUTER MEMBRANE PROTEIN TOLC"/>
    <property type="match status" value="1"/>
</dbReference>
<dbReference type="AlphaFoldDB" id="A0A5D0MS93"/>
<feature type="chain" id="PRO_5022695431" evidence="8">
    <location>
        <begin position="20"/>
        <end position="430"/>
    </location>
</feature>
<evidence type="ECO:0000256" key="8">
    <source>
        <dbReference type="SAM" id="SignalP"/>
    </source>
</evidence>
<dbReference type="GO" id="GO:1990281">
    <property type="term" value="C:efflux pump complex"/>
    <property type="evidence" value="ECO:0007669"/>
    <property type="project" value="TreeGrafter"/>
</dbReference>
<evidence type="ECO:0000256" key="4">
    <source>
        <dbReference type="ARBA" id="ARBA00022452"/>
    </source>
</evidence>